<reference evidence="1 2" key="1">
    <citation type="submission" date="2007-03" db="EMBL/GenBank/DDBJ databases">
        <title>Complete sequence of chromosome of Methanococcus maripaludis C5.</title>
        <authorList>
            <consortium name="US DOE Joint Genome Institute"/>
            <person name="Copeland A."/>
            <person name="Lucas S."/>
            <person name="Lapidus A."/>
            <person name="Barry K."/>
            <person name="Glavina del Rio T."/>
            <person name="Dalin E."/>
            <person name="Tice H."/>
            <person name="Pitluck S."/>
            <person name="Chertkov O."/>
            <person name="Brettin T."/>
            <person name="Bruce D."/>
            <person name="Han C."/>
            <person name="Detter J.C."/>
            <person name="Schmutz J."/>
            <person name="Larimer F."/>
            <person name="Land M."/>
            <person name="Hauser L."/>
            <person name="Kyrpides N."/>
            <person name="Mikhailova N."/>
            <person name="Sieprawska-Lupa M."/>
            <person name="Whitman W.B."/>
            <person name="Richardson P."/>
        </authorList>
    </citation>
    <scope>NUCLEOTIDE SEQUENCE [LARGE SCALE GENOMIC DNA]</scope>
    <source>
        <strain evidence="2">C5 / ATCC BAA-1333</strain>
    </source>
</reference>
<dbReference type="eggNOG" id="arCOG07633">
    <property type="taxonomic scope" value="Archaea"/>
</dbReference>
<organism evidence="1 2">
    <name type="scientific">Methanococcus maripaludis (strain C5 / ATCC BAA-1333)</name>
    <dbReference type="NCBI Taxonomy" id="402880"/>
    <lineage>
        <taxon>Archaea</taxon>
        <taxon>Methanobacteriati</taxon>
        <taxon>Methanobacteriota</taxon>
        <taxon>Methanomada group</taxon>
        <taxon>Methanococci</taxon>
        <taxon>Methanococcales</taxon>
        <taxon>Methanococcaceae</taxon>
        <taxon>Methanococcus</taxon>
    </lineage>
</organism>
<dbReference type="RefSeq" id="WP_011868877.1">
    <property type="nucleotide sequence ID" value="NC_009135.1"/>
</dbReference>
<dbReference type="STRING" id="402880.MmarC5_1123"/>
<dbReference type="GeneID" id="42681523"/>
<evidence type="ECO:0000313" key="1">
    <source>
        <dbReference type="EMBL" id="ABO35424.1"/>
    </source>
</evidence>
<accession>A4FYZ0</accession>
<gene>
    <name evidence="1" type="ordered locus">MmarC5_1123</name>
</gene>
<dbReference type="AlphaFoldDB" id="A4FYZ0"/>
<dbReference type="EMBL" id="CP000609">
    <property type="protein sequence ID" value="ABO35424.1"/>
    <property type="molecule type" value="Genomic_DNA"/>
</dbReference>
<dbReference type="Proteomes" id="UP000000253">
    <property type="component" value="Chromosome"/>
</dbReference>
<sequence length="54" mass="6155">MVKKQGGGGRIHPNPFSDLVDHKVIVYILKEKTEENPPRVALQLKDQLKFKKEG</sequence>
<dbReference type="HOGENOM" id="CLU_193454_0_0_2"/>
<evidence type="ECO:0000313" key="2">
    <source>
        <dbReference type="Proteomes" id="UP000000253"/>
    </source>
</evidence>
<name>A4FYZ0_METM5</name>
<dbReference type="KEGG" id="mmq:MmarC5_1123"/>
<protein>
    <submittedName>
        <fullName evidence="1">Uncharacterized protein</fullName>
    </submittedName>
</protein>
<proteinExistence type="predicted"/>